<evidence type="ECO:0000313" key="2">
    <source>
        <dbReference type="Proteomes" id="UP000035212"/>
    </source>
</evidence>
<organism evidence="1 2">
    <name type="scientific">Pseudomonas chlororaphis</name>
    <dbReference type="NCBI Taxonomy" id="587753"/>
    <lineage>
        <taxon>Bacteria</taxon>
        <taxon>Pseudomonadati</taxon>
        <taxon>Pseudomonadota</taxon>
        <taxon>Gammaproteobacteria</taxon>
        <taxon>Pseudomonadales</taxon>
        <taxon>Pseudomonadaceae</taxon>
        <taxon>Pseudomonas</taxon>
    </lineage>
</organism>
<evidence type="ECO:0000313" key="1">
    <source>
        <dbReference type="EMBL" id="AKK01321.1"/>
    </source>
</evidence>
<reference evidence="1 2" key="1">
    <citation type="journal article" date="2015" name="Stand. Genomic Sci.">
        <title>Complete genome of Pseudomonas chlororaphis strain UFB2, a soil bacterium with antibacterial activity against bacterial canker pathogen of tomato.</title>
        <authorList>
            <person name="Deng P."/>
            <person name="Wang X."/>
            <person name="Baird S.M."/>
            <person name="Lu S.E."/>
        </authorList>
    </citation>
    <scope>NUCLEOTIDE SEQUENCE [LARGE SCALE GENOMIC DNA]</scope>
    <source>
        <strain evidence="1 2">UFB2</strain>
    </source>
</reference>
<dbReference type="Proteomes" id="UP000035212">
    <property type="component" value="Chromosome"/>
</dbReference>
<accession>A0A0G3GJ98</accession>
<dbReference type="AlphaFoldDB" id="A0A0G3GJ98"/>
<proteinExistence type="predicted"/>
<sequence length="77" mass="8221">MQPEQLSHVQCGEAFAGLNDRLGQTARHAGIAVQPTDGLHAFTAVTTAHPPEQHAQAYRTTENRQVTNGTLAILMSG</sequence>
<name>A0A0G3GJ98_9PSED</name>
<dbReference type="PATRIC" id="fig|587753.11.peg.5323"/>
<reference evidence="2" key="2">
    <citation type="submission" date="2015-03" db="EMBL/GenBank/DDBJ databases">
        <authorList>
            <person name="Deng P."/>
            <person name="Lu S."/>
        </authorList>
    </citation>
    <scope>NUCLEOTIDE SEQUENCE [LARGE SCALE GENOMIC DNA]</scope>
    <source>
        <strain evidence="2">UFB2</strain>
    </source>
</reference>
<dbReference type="EMBL" id="CP011020">
    <property type="protein sequence ID" value="AKK01321.1"/>
    <property type="molecule type" value="Genomic_DNA"/>
</dbReference>
<protein>
    <submittedName>
        <fullName evidence="1">Uncharacterized protein</fullName>
    </submittedName>
</protein>
<gene>
    <name evidence="1" type="ORF">VM99_25895</name>
</gene>